<organism evidence="1 2">
    <name type="scientific">Burkholderia singularis</name>
    <dbReference type="NCBI Taxonomy" id="1503053"/>
    <lineage>
        <taxon>Bacteria</taxon>
        <taxon>Pseudomonadati</taxon>
        <taxon>Pseudomonadota</taxon>
        <taxon>Betaproteobacteria</taxon>
        <taxon>Burkholderiales</taxon>
        <taxon>Burkholderiaceae</taxon>
        <taxon>Burkholderia</taxon>
        <taxon>pseudomallei group</taxon>
    </lineage>
</organism>
<dbReference type="OrthoDB" id="9945142at2"/>
<sequence length="71" mass="8442">MKPKVQFETETYISAAGYYTIRQEASGRSSYVFFSPEQLVQLVHDMRRHLKGQEWWTADSTSRRRLMVRQA</sequence>
<reference evidence="1 2" key="1">
    <citation type="submission" date="2015-11" db="EMBL/GenBank/DDBJ databases">
        <title>Expanding the genomic diversity of Burkholderia species for the development of highly accurate diagnostics.</title>
        <authorList>
            <person name="Sahl J."/>
            <person name="Keim P."/>
            <person name="Wagner D."/>
        </authorList>
    </citation>
    <scope>NUCLEOTIDE SEQUENCE [LARGE SCALE GENOMIC DNA]</scope>
    <source>
        <strain evidence="1 2">TSV85</strain>
    </source>
</reference>
<dbReference type="AlphaFoldDB" id="A0A103E860"/>
<dbReference type="EMBL" id="LOWA01000007">
    <property type="protein sequence ID" value="KVE30170.1"/>
    <property type="molecule type" value="Genomic_DNA"/>
</dbReference>
<proteinExistence type="predicted"/>
<dbReference type="Proteomes" id="UP000062788">
    <property type="component" value="Unassembled WGS sequence"/>
</dbReference>
<evidence type="ECO:0000313" key="2">
    <source>
        <dbReference type="Proteomes" id="UP000062788"/>
    </source>
</evidence>
<accession>A0A103E860</accession>
<protein>
    <submittedName>
        <fullName evidence="1">Uncharacterized protein</fullName>
    </submittedName>
</protein>
<gene>
    <name evidence="1" type="ORF">WS67_03480</name>
</gene>
<comment type="caution">
    <text evidence="1">The sequence shown here is derived from an EMBL/GenBank/DDBJ whole genome shotgun (WGS) entry which is preliminary data.</text>
</comment>
<evidence type="ECO:0000313" key="1">
    <source>
        <dbReference type="EMBL" id="KVE30170.1"/>
    </source>
</evidence>
<dbReference type="RefSeq" id="WP_059512532.1">
    <property type="nucleotide sequence ID" value="NZ_LOWA01000007.1"/>
</dbReference>
<keyword evidence="2" id="KW-1185">Reference proteome</keyword>
<name>A0A103E860_9BURK</name>